<comment type="cofactor">
    <cofactor evidence="1">
        <name>Mn(2+)</name>
        <dbReference type="ChEBI" id="CHEBI:29035"/>
    </cofactor>
</comment>
<dbReference type="InterPro" id="IPR001932">
    <property type="entry name" value="PPM-type_phosphatase-like_dom"/>
</dbReference>
<organism evidence="13 14">
    <name type="scientific">Solea senegalensis</name>
    <name type="common">Senegalese sole</name>
    <dbReference type="NCBI Taxonomy" id="28829"/>
    <lineage>
        <taxon>Eukaryota</taxon>
        <taxon>Metazoa</taxon>
        <taxon>Chordata</taxon>
        <taxon>Craniata</taxon>
        <taxon>Vertebrata</taxon>
        <taxon>Euteleostomi</taxon>
        <taxon>Actinopterygii</taxon>
        <taxon>Neopterygii</taxon>
        <taxon>Teleostei</taxon>
        <taxon>Neoteleostei</taxon>
        <taxon>Acanthomorphata</taxon>
        <taxon>Carangaria</taxon>
        <taxon>Pleuronectiformes</taxon>
        <taxon>Pleuronectoidei</taxon>
        <taxon>Soleidae</taxon>
        <taxon>Solea</taxon>
    </lineage>
</organism>
<dbReference type="InterPro" id="IPR000222">
    <property type="entry name" value="PP2C_BS"/>
</dbReference>
<comment type="similarity">
    <text evidence="3 11">Belongs to the PP2C family.</text>
</comment>
<evidence type="ECO:0000256" key="8">
    <source>
        <dbReference type="ARBA" id="ARBA00022946"/>
    </source>
</evidence>
<keyword evidence="5" id="KW-0479">Metal-binding</keyword>
<evidence type="ECO:0000256" key="3">
    <source>
        <dbReference type="ARBA" id="ARBA00006702"/>
    </source>
</evidence>
<evidence type="ECO:0000256" key="10">
    <source>
        <dbReference type="ARBA" id="ARBA00023211"/>
    </source>
</evidence>
<reference evidence="13 14" key="1">
    <citation type="journal article" date="2021" name="Sci. Rep.">
        <title>Chromosome anchoring in Senegalese sole (Solea senegalensis) reveals sex-associated markers and genome rearrangements in flatfish.</title>
        <authorList>
            <person name="Guerrero-Cozar I."/>
            <person name="Gomez-Garrido J."/>
            <person name="Berbel C."/>
            <person name="Martinez-Blanch J.F."/>
            <person name="Alioto T."/>
            <person name="Claros M.G."/>
            <person name="Gagnaire P.A."/>
            <person name="Manchado M."/>
        </authorList>
    </citation>
    <scope>NUCLEOTIDE SEQUENCE [LARGE SCALE GENOMIC DNA]</scope>
    <source>
        <strain evidence="13">Sse05_10M</strain>
    </source>
</reference>
<dbReference type="AlphaFoldDB" id="A0AAV6Q9A6"/>
<dbReference type="GO" id="GO:0046872">
    <property type="term" value="F:metal ion binding"/>
    <property type="evidence" value="ECO:0007669"/>
    <property type="project" value="UniProtKB-KW"/>
</dbReference>
<protein>
    <recommendedName>
        <fullName evidence="4">protein-serine/threonine phosphatase</fullName>
        <ecNumber evidence="4">3.1.3.16</ecNumber>
    </recommendedName>
</protein>
<dbReference type="CDD" id="cd00143">
    <property type="entry name" value="PP2Cc"/>
    <property type="match status" value="1"/>
</dbReference>
<keyword evidence="10" id="KW-0464">Manganese</keyword>
<dbReference type="PROSITE" id="PS51746">
    <property type="entry name" value="PPM_2"/>
    <property type="match status" value="1"/>
</dbReference>
<keyword evidence="7 11" id="KW-0904">Protein phosphatase</keyword>
<accession>A0AAV6Q9A6</accession>
<sequence length="413" mass="46376">MSDNITVQRLAHTAVNNCSVNQLSAWDEGSLVVLKEAEERRNFPVQLEDPECLCCQALVPLPLQEDSHLQFTVFRRSIYSPSEQRQSNTRFDPDSSGRPTTWDSFGIWDNRIDEPILLPSSIRYGKPIPKISLSKVGCASLIGQRKENEDRFQVSQMTEDVLYFAVFDGHGGPQAADFCEKYMEKFIKDLLPKETNLELVLSKAFLEVEKAFSRHLHFSPNAQDINAGTTATVALLRDGIELVVGSVGDSRAMLCRKGKAHKLTDDHTPERKDEKERIKRSGGFITWNSLGQPNVNGRLAMTRSIGDFDLKNMGVIAEPETKRITLHHVHDTFLALTTDGINFIMNSQEICDVINQCHDPKEAAQRISDQALQYGSEDNSTIIVVPFGAWGRYKSSETSFSFSRSFVSSGRWA</sequence>
<evidence type="ECO:0000313" key="13">
    <source>
        <dbReference type="EMBL" id="KAG7485922.1"/>
    </source>
</evidence>
<dbReference type="GO" id="GO:0004722">
    <property type="term" value="F:protein serine/threonine phosphatase activity"/>
    <property type="evidence" value="ECO:0007669"/>
    <property type="project" value="UniProtKB-EC"/>
</dbReference>
<keyword evidence="8" id="KW-0809">Transit peptide</keyword>
<evidence type="ECO:0000259" key="12">
    <source>
        <dbReference type="PROSITE" id="PS51746"/>
    </source>
</evidence>
<keyword evidence="9" id="KW-0496">Mitochondrion</keyword>
<dbReference type="FunFam" id="3.60.40.10:FF:000033">
    <property type="entry name" value="Protein phosphatase 1K, mitochondrial"/>
    <property type="match status" value="1"/>
</dbReference>
<dbReference type="EC" id="3.1.3.16" evidence="4"/>
<gene>
    <name evidence="13" type="ORF">JOB18_021191</name>
</gene>
<evidence type="ECO:0000256" key="6">
    <source>
        <dbReference type="ARBA" id="ARBA00022801"/>
    </source>
</evidence>
<proteinExistence type="inferred from homology"/>
<dbReference type="InterPro" id="IPR015655">
    <property type="entry name" value="PP2C"/>
</dbReference>
<evidence type="ECO:0000256" key="5">
    <source>
        <dbReference type="ARBA" id="ARBA00022723"/>
    </source>
</evidence>
<evidence type="ECO:0000256" key="7">
    <source>
        <dbReference type="ARBA" id="ARBA00022912"/>
    </source>
</evidence>
<name>A0AAV6Q9A6_SOLSE</name>
<dbReference type="EMBL" id="JAGKHQ010000018">
    <property type="protein sequence ID" value="KAG7485922.1"/>
    <property type="molecule type" value="Genomic_DNA"/>
</dbReference>
<feature type="domain" description="PPM-type phosphatase" evidence="12">
    <location>
        <begin position="135"/>
        <end position="387"/>
    </location>
</feature>
<dbReference type="PROSITE" id="PS01032">
    <property type="entry name" value="PPM_1"/>
    <property type="match status" value="1"/>
</dbReference>
<dbReference type="PANTHER" id="PTHR47992">
    <property type="entry name" value="PROTEIN PHOSPHATASE"/>
    <property type="match status" value="1"/>
</dbReference>
<dbReference type="SMART" id="SM00332">
    <property type="entry name" value="PP2Cc"/>
    <property type="match status" value="1"/>
</dbReference>
<evidence type="ECO:0000313" key="14">
    <source>
        <dbReference type="Proteomes" id="UP000693946"/>
    </source>
</evidence>
<evidence type="ECO:0000256" key="9">
    <source>
        <dbReference type="ARBA" id="ARBA00023128"/>
    </source>
</evidence>
<evidence type="ECO:0000256" key="2">
    <source>
        <dbReference type="ARBA" id="ARBA00004305"/>
    </source>
</evidence>
<dbReference type="SMART" id="SM00331">
    <property type="entry name" value="PP2C_SIG"/>
    <property type="match status" value="1"/>
</dbReference>
<keyword evidence="6 11" id="KW-0378">Hydrolase</keyword>
<comment type="subcellular location">
    <subcellularLocation>
        <location evidence="2">Mitochondrion matrix</location>
    </subcellularLocation>
</comment>
<evidence type="ECO:0000256" key="1">
    <source>
        <dbReference type="ARBA" id="ARBA00001936"/>
    </source>
</evidence>
<comment type="caution">
    <text evidence="13">The sequence shown here is derived from an EMBL/GenBank/DDBJ whole genome shotgun (WGS) entry which is preliminary data.</text>
</comment>
<evidence type="ECO:0000256" key="11">
    <source>
        <dbReference type="RuleBase" id="RU003465"/>
    </source>
</evidence>
<dbReference type="GO" id="GO:0005759">
    <property type="term" value="C:mitochondrial matrix"/>
    <property type="evidence" value="ECO:0007669"/>
    <property type="project" value="UniProtKB-SubCell"/>
</dbReference>
<evidence type="ECO:0000256" key="4">
    <source>
        <dbReference type="ARBA" id="ARBA00013081"/>
    </source>
</evidence>
<dbReference type="Pfam" id="PF00481">
    <property type="entry name" value="PP2C"/>
    <property type="match status" value="1"/>
</dbReference>
<dbReference type="Proteomes" id="UP000693946">
    <property type="component" value="Linkage Group LG6"/>
</dbReference>
<keyword evidence="14" id="KW-1185">Reference proteome</keyword>